<dbReference type="AlphaFoldDB" id="A0A9N9PJN7"/>
<dbReference type="Pfam" id="PF07646">
    <property type="entry name" value="Kelch_2"/>
    <property type="match status" value="1"/>
</dbReference>
<sequence>NILSNGIIVYIGGFEYLAGTTTNTAININHIRLFDTKKYEWSQMNAIGETVDPRWFFTSVLTPDGYIIILGGCTFEEEFSNVYSVSPTLAMLDTNKSPFEWSIPE</sequence>
<reference evidence="1" key="1">
    <citation type="submission" date="2021-06" db="EMBL/GenBank/DDBJ databases">
        <authorList>
            <person name="Kallberg Y."/>
            <person name="Tangrot J."/>
            <person name="Rosling A."/>
        </authorList>
    </citation>
    <scope>NUCLEOTIDE SEQUENCE</scope>
    <source>
        <strain evidence="1">MA453B</strain>
    </source>
</reference>
<dbReference type="InterPro" id="IPR011043">
    <property type="entry name" value="Gal_Oxase/kelch_b-propeller"/>
</dbReference>
<comment type="caution">
    <text evidence="1">The sequence shown here is derived from an EMBL/GenBank/DDBJ whole genome shotgun (WGS) entry which is preliminary data.</text>
</comment>
<dbReference type="SUPFAM" id="SSF50965">
    <property type="entry name" value="Galactose oxidase, central domain"/>
    <property type="match status" value="1"/>
</dbReference>
<gene>
    <name evidence="1" type="ORF">DERYTH_LOCUS28190</name>
</gene>
<proteinExistence type="predicted"/>
<organism evidence="1 2">
    <name type="scientific">Dentiscutata erythropus</name>
    <dbReference type="NCBI Taxonomy" id="1348616"/>
    <lineage>
        <taxon>Eukaryota</taxon>
        <taxon>Fungi</taxon>
        <taxon>Fungi incertae sedis</taxon>
        <taxon>Mucoromycota</taxon>
        <taxon>Glomeromycotina</taxon>
        <taxon>Glomeromycetes</taxon>
        <taxon>Diversisporales</taxon>
        <taxon>Gigasporaceae</taxon>
        <taxon>Dentiscutata</taxon>
    </lineage>
</organism>
<evidence type="ECO:0000313" key="2">
    <source>
        <dbReference type="Proteomes" id="UP000789405"/>
    </source>
</evidence>
<keyword evidence="2" id="KW-1185">Reference proteome</keyword>
<dbReference type="EMBL" id="CAJVPY010068809">
    <property type="protein sequence ID" value="CAG8826911.1"/>
    <property type="molecule type" value="Genomic_DNA"/>
</dbReference>
<evidence type="ECO:0000313" key="1">
    <source>
        <dbReference type="EMBL" id="CAG8826911.1"/>
    </source>
</evidence>
<dbReference type="Gene3D" id="2.120.10.80">
    <property type="entry name" value="Kelch-type beta propeller"/>
    <property type="match status" value="1"/>
</dbReference>
<dbReference type="InterPro" id="IPR015915">
    <property type="entry name" value="Kelch-typ_b-propeller"/>
</dbReference>
<protein>
    <submittedName>
        <fullName evidence="1">21810_t:CDS:1</fullName>
    </submittedName>
</protein>
<dbReference type="Proteomes" id="UP000789405">
    <property type="component" value="Unassembled WGS sequence"/>
</dbReference>
<feature type="non-terminal residue" evidence="1">
    <location>
        <position position="1"/>
    </location>
</feature>
<dbReference type="InterPro" id="IPR011498">
    <property type="entry name" value="Kelch_2"/>
</dbReference>
<accession>A0A9N9PJN7</accession>
<feature type="non-terminal residue" evidence="1">
    <location>
        <position position="105"/>
    </location>
</feature>
<dbReference type="OrthoDB" id="432528at2759"/>
<name>A0A9N9PJN7_9GLOM</name>